<name>A0A4Q8L5C3_9GAMM</name>
<evidence type="ECO:0000256" key="1">
    <source>
        <dbReference type="SAM" id="SignalP"/>
    </source>
</evidence>
<feature type="chain" id="PRO_5020784085" evidence="1">
    <location>
        <begin position="18"/>
        <end position="136"/>
    </location>
</feature>
<protein>
    <submittedName>
        <fullName evidence="2">Uncharacterized protein</fullName>
    </submittedName>
</protein>
<accession>A0A4Q8L5C3</accession>
<evidence type="ECO:0000313" key="2">
    <source>
        <dbReference type="EMBL" id="TAA21412.1"/>
    </source>
</evidence>
<dbReference type="EMBL" id="SHMC01000009">
    <property type="protein sequence ID" value="TAA21412.1"/>
    <property type="molecule type" value="Genomic_DNA"/>
</dbReference>
<sequence>MLLAALLVLASAGPAEAIGNRAKQRKLTDTQTLFTKAMRWGEFEQAWSVVDPEARQGAGLSALELSRYQQVEITGYSEIGGGAEPDGSVVRMVDARVVNRHTMAERTVRVRERWRWDPTAEQWWLQDGLPDLWQGQ</sequence>
<reference evidence="2 3" key="1">
    <citation type="submission" date="2019-02" db="EMBL/GenBank/DDBJ databases">
        <title>WGS of Pseudoxanthomonas species novum from clinical isolates.</title>
        <authorList>
            <person name="Bernier A.-M."/>
            <person name="Bernard K."/>
            <person name="Vachon A."/>
        </authorList>
    </citation>
    <scope>NUCLEOTIDE SEQUENCE [LARGE SCALE GENOMIC DNA]</scope>
    <source>
        <strain evidence="2 3">NML171200</strain>
    </source>
</reference>
<proteinExistence type="predicted"/>
<evidence type="ECO:0000313" key="3">
    <source>
        <dbReference type="Proteomes" id="UP000292627"/>
    </source>
</evidence>
<gene>
    <name evidence="2" type="ORF">EA660_17955</name>
</gene>
<feature type="signal peptide" evidence="1">
    <location>
        <begin position="1"/>
        <end position="17"/>
    </location>
</feature>
<keyword evidence="1" id="KW-0732">Signal</keyword>
<dbReference type="AlphaFoldDB" id="A0A4Q8L5C3"/>
<organism evidence="2 3">
    <name type="scientific">Pseudoxanthomonas winnipegensis</name>
    <dbReference type="NCBI Taxonomy" id="2480810"/>
    <lineage>
        <taxon>Bacteria</taxon>
        <taxon>Pseudomonadati</taxon>
        <taxon>Pseudomonadota</taxon>
        <taxon>Gammaproteobacteria</taxon>
        <taxon>Lysobacterales</taxon>
        <taxon>Lysobacteraceae</taxon>
        <taxon>Pseudoxanthomonas</taxon>
    </lineage>
</organism>
<dbReference type="OrthoDB" id="6196416at2"/>
<dbReference type="Proteomes" id="UP000292627">
    <property type="component" value="Unassembled WGS sequence"/>
</dbReference>
<comment type="caution">
    <text evidence="2">The sequence shown here is derived from an EMBL/GenBank/DDBJ whole genome shotgun (WGS) entry which is preliminary data.</text>
</comment>